<accession>A0A1E5LKE1</accession>
<comment type="caution">
    <text evidence="2">The sequence shown here is derived from an EMBL/GenBank/DDBJ whole genome shotgun (WGS) entry which is preliminary data.</text>
</comment>
<sequence>MKRYWKIILFCMITVITIGTFYIQSSLADMDYAKVEFEKVSGNENELDELLLYGGHVAGNMHKYLQISSKDTINLDVKNQSLLLGGTSIEPSYKELIEENRDFMRGKTLYYNLFYKDENLLAYANVKGKDFTQFPVEYLLKIDILNKKSEETTSIQLDVPNDEEYDFLEVIEVQVVDGKLQVFIRGSRFESGDELNVYTFDIDEQKLVNKELILARPTTENYSSEIRLISDSYSIKPEKYLLIRTDIYNEETINTNPNKELVSKEMIVYNLENNQSKKVNISDEKLESIHWATINDSTIFTSPQSESEFEISQYDIEKAQWKNTIPMDLQDGSNGEDTPFMKIMNGKLYLIKSTNNVQSIYIRDLSSGELLYEGKLKVKNSNADQEYGRINIIDIDFVR</sequence>
<dbReference type="AlphaFoldDB" id="A0A1E5LKE1"/>
<name>A0A1E5LKE1_9BACI</name>
<gene>
    <name evidence="2" type="ORF">BFG57_07775</name>
</gene>
<evidence type="ECO:0000313" key="2">
    <source>
        <dbReference type="EMBL" id="OEH94557.1"/>
    </source>
</evidence>
<proteinExistence type="predicted"/>
<feature type="transmembrane region" description="Helical" evidence="1">
    <location>
        <begin position="7"/>
        <end position="24"/>
    </location>
</feature>
<dbReference type="Proteomes" id="UP000095209">
    <property type="component" value="Unassembled WGS sequence"/>
</dbReference>
<keyword evidence="3" id="KW-1185">Reference proteome</keyword>
<dbReference type="EMBL" id="MJEH01000001">
    <property type="protein sequence ID" value="OEH94557.1"/>
    <property type="molecule type" value="Genomic_DNA"/>
</dbReference>
<dbReference type="STRING" id="1305675.BFG57_07775"/>
<keyword evidence="1" id="KW-0812">Transmembrane</keyword>
<evidence type="ECO:0000313" key="3">
    <source>
        <dbReference type="Proteomes" id="UP000095209"/>
    </source>
</evidence>
<dbReference type="OrthoDB" id="2433869at2"/>
<dbReference type="RefSeq" id="WP_069715491.1">
    <property type="nucleotide sequence ID" value="NZ_MJEH01000001.1"/>
</dbReference>
<organism evidence="2 3">
    <name type="scientific">Bacillus solimangrovi</name>
    <dbReference type="NCBI Taxonomy" id="1305675"/>
    <lineage>
        <taxon>Bacteria</taxon>
        <taxon>Bacillati</taxon>
        <taxon>Bacillota</taxon>
        <taxon>Bacilli</taxon>
        <taxon>Bacillales</taxon>
        <taxon>Bacillaceae</taxon>
        <taxon>Bacillus</taxon>
    </lineage>
</organism>
<evidence type="ECO:0000256" key="1">
    <source>
        <dbReference type="SAM" id="Phobius"/>
    </source>
</evidence>
<reference evidence="2 3" key="1">
    <citation type="submission" date="2016-08" db="EMBL/GenBank/DDBJ databases">
        <title>Genome of Bacillus solimangrovi GH2-4.</title>
        <authorList>
            <person name="Lim S."/>
            <person name="Kim B.-C."/>
        </authorList>
    </citation>
    <scope>NUCLEOTIDE SEQUENCE [LARGE SCALE GENOMIC DNA]</scope>
    <source>
        <strain evidence="2 3">GH2-4</strain>
    </source>
</reference>
<keyword evidence="1" id="KW-0472">Membrane</keyword>
<keyword evidence="1" id="KW-1133">Transmembrane helix</keyword>
<protein>
    <submittedName>
        <fullName evidence="2">Uncharacterized protein</fullName>
    </submittedName>
</protein>